<dbReference type="FunFam" id="1.10.40.30:FF:000001">
    <property type="entry name" value="Argininosuccinate lyase"/>
    <property type="match status" value="1"/>
</dbReference>
<dbReference type="InterPro" id="IPR008948">
    <property type="entry name" value="L-Aspartase-like"/>
</dbReference>
<dbReference type="EC" id="4.3.2.1" evidence="3 7"/>
<evidence type="ECO:0000256" key="7">
    <source>
        <dbReference type="HAMAP-Rule" id="MF_00006"/>
    </source>
</evidence>
<keyword evidence="4 7" id="KW-0055">Arginine biosynthesis</keyword>
<evidence type="ECO:0000256" key="3">
    <source>
        <dbReference type="ARBA" id="ARBA00012338"/>
    </source>
</evidence>
<dbReference type="AlphaFoldDB" id="A0A832PQF7"/>
<comment type="similarity">
    <text evidence="7">Belongs to the lyase 1 family. Argininosuccinate lyase subfamily.</text>
</comment>
<keyword evidence="7" id="KW-0963">Cytoplasm</keyword>
<keyword evidence="6 7" id="KW-0456">Lyase</keyword>
<dbReference type="GO" id="GO:0005829">
    <property type="term" value="C:cytosol"/>
    <property type="evidence" value="ECO:0007669"/>
    <property type="project" value="TreeGrafter"/>
</dbReference>
<evidence type="ECO:0000259" key="9">
    <source>
        <dbReference type="Pfam" id="PF14698"/>
    </source>
</evidence>
<evidence type="ECO:0000256" key="6">
    <source>
        <dbReference type="ARBA" id="ARBA00023239"/>
    </source>
</evidence>
<dbReference type="FunFam" id="1.10.275.10:FF:000002">
    <property type="entry name" value="Argininosuccinate lyase"/>
    <property type="match status" value="1"/>
</dbReference>
<evidence type="ECO:0000313" key="10">
    <source>
        <dbReference type="EMBL" id="HHW35572.1"/>
    </source>
</evidence>
<name>A0A832PQF7_9RHOB</name>
<dbReference type="GO" id="GO:0042450">
    <property type="term" value="P:L-arginine biosynthetic process via ornithine"/>
    <property type="evidence" value="ECO:0007669"/>
    <property type="project" value="UniProtKB-UniRule"/>
</dbReference>
<evidence type="ECO:0000313" key="11">
    <source>
        <dbReference type="Proteomes" id="UP000580830"/>
    </source>
</evidence>
<proteinExistence type="inferred from homology"/>
<dbReference type="Pfam" id="PF14698">
    <property type="entry name" value="ASL_C2"/>
    <property type="match status" value="1"/>
</dbReference>
<dbReference type="Gene3D" id="1.10.40.30">
    <property type="entry name" value="Fumarase/aspartase (C-terminal domain)"/>
    <property type="match status" value="1"/>
</dbReference>
<dbReference type="Gene3D" id="1.10.275.10">
    <property type="entry name" value="Fumarase/aspartase (N-terminal domain)"/>
    <property type="match status" value="1"/>
</dbReference>
<keyword evidence="5 7" id="KW-0028">Amino-acid biosynthesis</keyword>
<dbReference type="UniPathway" id="UPA00068">
    <property type="reaction ID" value="UER00114"/>
</dbReference>
<dbReference type="PRINTS" id="PR00149">
    <property type="entry name" value="FUMRATELYASE"/>
</dbReference>
<protein>
    <recommendedName>
        <fullName evidence="3 7">Argininosuccinate lyase</fullName>
        <shortName evidence="7">ASAL</shortName>
        <ecNumber evidence="3 7">4.3.2.1</ecNumber>
    </recommendedName>
    <alternativeName>
        <fullName evidence="7">Arginosuccinase</fullName>
    </alternativeName>
</protein>
<dbReference type="RefSeq" id="WP_303731491.1">
    <property type="nucleotide sequence ID" value="NZ_DULP01000250.1"/>
</dbReference>
<dbReference type="InterPro" id="IPR009049">
    <property type="entry name" value="Argininosuccinate_lyase"/>
</dbReference>
<gene>
    <name evidence="7 10" type="primary">argH</name>
    <name evidence="10" type="ORF">GXX24_15760</name>
</gene>
<dbReference type="InterPro" id="IPR029419">
    <property type="entry name" value="Arg_succ_lyase_C"/>
</dbReference>
<accession>A0A832PQF7</accession>
<dbReference type="NCBIfam" id="TIGR00838">
    <property type="entry name" value="argH"/>
    <property type="match status" value="1"/>
</dbReference>
<reference evidence="10 11" key="1">
    <citation type="journal article" date="2020" name="Biotechnol. Biofuels">
        <title>New insights from the biogas microbiome by comprehensive genome-resolved metagenomics of nearly 1600 species originating from multiple anaerobic digesters.</title>
        <authorList>
            <person name="Campanaro S."/>
            <person name="Treu L."/>
            <person name="Rodriguez-R L.M."/>
            <person name="Kovalovszki A."/>
            <person name="Ziels R.M."/>
            <person name="Maus I."/>
            <person name="Zhu X."/>
            <person name="Kougias P.G."/>
            <person name="Basile A."/>
            <person name="Luo G."/>
            <person name="Schluter A."/>
            <person name="Konstantinidis K.T."/>
            <person name="Angelidaki I."/>
        </authorList>
    </citation>
    <scope>NUCLEOTIDE SEQUENCE [LARGE SCALE GENOMIC DNA]</scope>
    <source>
        <strain evidence="10">AS04akNAM_125</strain>
    </source>
</reference>
<organism evidence="10 11">
    <name type="scientific">Paracoccus solventivorans</name>
    <dbReference type="NCBI Taxonomy" id="53463"/>
    <lineage>
        <taxon>Bacteria</taxon>
        <taxon>Pseudomonadati</taxon>
        <taxon>Pseudomonadota</taxon>
        <taxon>Alphaproteobacteria</taxon>
        <taxon>Rhodobacterales</taxon>
        <taxon>Paracoccaceae</taxon>
        <taxon>Paracoccus</taxon>
    </lineage>
</organism>
<evidence type="ECO:0000259" key="8">
    <source>
        <dbReference type="Pfam" id="PF00206"/>
    </source>
</evidence>
<sequence>MTDTPDNPTANTMWGGRFAAGPDAIMEAINASIGFDRRLYAQDIRGSRAHAAMLAAQGIISPSDADAIGEGLLTVLSEIEGGGFRFQTALEDIHMNVEARLKELIGEPAGRLHTARSRNDQVATDFRLWVRDQCDAAIAGCRALIRALVTQAETGADWVMPGFTHLQTAQPVTWGHHMMAYVEMLGRDIGRFADARARMNECPLGSAALAGTGFPIDRDATAAALGFDRPTANSLDAVSDRDFALEFLSAAAICATHLSRLAEELVIWSSAQFRFVAMSDRWSTGSSIMPQKRNPDAAELIRAKIGRILGAAVALFTVMKGLPLAYSKDMQEDKEQVFDAADTLMLALAAMTGMIGDLTVNRERLEAAASTGFSTATDLADWLVREAGLPFRDAHHATGALVAMAESRGVDLPELTLADMQSVNSAITAQLFDVLGVHNSVASRQSYGGTAPDQVRRQIARWKGAMEGWE</sequence>
<evidence type="ECO:0000256" key="5">
    <source>
        <dbReference type="ARBA" id="ARBA00022605"/>
    </source>
</evidence>
<dbReference type="InterPro" id="IPR024083">
    <property type="entry name" value="Fumarase/histidase_N"/>
</dbReference>
<dbReference type="Gene3D" id="1.20.200.10">
    <property type="entry name" value="Fumarase/aspartase (Central domain)"/>
    <property type="match status" value="1"/>
</dbReference>
<dbReference type="FunFam" id="1.20.200.10:FF:000015">
    <property type="entry name" value="argininosuccinate lyase isoform X2"/>
    <property type="match status" value="1"/>
</dbReference>
<evidence type="ECO:0000256" key="1">
    <source>
        <dbReference type="ARBA" id="ARBA00000985"/>
    </source>
</evidence>
<dbReference type="Pfam" id="PF00206">
    <property type="entry name" value="Lyase_1"/>
    <property type="match status" value="1"/>
</dbReference>
<dbReference type="EMBL" id="DULP01000250">
    <property type="protein sequence ID" value="HHW35572.1"/>
    <property type="molecule type" value="Genomic_DNA"/>
</dbReference>
<comment type="pathway">
    <text evidence="2 7">Amino-acid biosynthesis; L-arginine biosynthesis; L-arginine from L-ornithine and carbamoyl phosphate: step 3/3.</text>
</comment>
<dbReference type="HAMAP" id="MF_00006">
    <property type="entry name" value="Arg_succ_lyase"/>
    <property type="match status" value="1"/>
</dbReference>
<evidence type="ECO:0000256" key="4">
    <source>
        <dbReference type="ARBA" id="ARBA00022571"/>
    </source>
</evidence>
<dbReference type="Proteomes" id="UP000580830">
    <property type="component" value="Unassembled WGS sequence"/>
</dbReference>
<comment type="catalytic activity">
    <reaction evidence="1 7">
        <text>2-(N(omega)-L-arginino)succinate = fumarate + L-arginine</text>
        <dbReference type="Rhea" id="RHEA:24020"/>
        <dbReference type="ChEBI" id="CHEBI:29806"/>
        <dbReference type="ChEBI" id="CHEBI:32682"/>
        <dbReference type="ChEBI" id="CHEBI:57472"/>
        <dbReference type="EC" id="4.3.2.1"/>
    </reaction>
</comment>
<dbReference type="InterPro" id="IPR020557">
    <property type="entry name" value="Fumarate_lyase_CS"/>
</dbReference>
<evidence type="ECO:0000256" key="2">
    <source>
        <dbReference type="ARBA" id="ARBA00004941"/>
    </source>
</evidence>
<comment type="subcellular location">
    <subcellularLocation>
        <location evidence="7">Cytoplasm</location>
    </subcellularLocation>
</comment>
<dbReference type="InterPro" id="IPR022761">
    <property type="entry name" value="Fumarate_lyase_N"/>
</dbReference>
<comment type="caution">
    <text evidence="10">The sequence shown here is derived from an EMBL/GenBank/DDBJ whole genome shotgun (WGS) entry which is preliminary data.</text>
</comment>
<dbReference type="SUPFAM" id="SSF48557">
    <property type="entry name" value="L-aspartase-like"/>
    <property type="match status" value="1"/>
</dbReference>
<dbReference type="PROSITE" id="PS00163">
    <property type="entry name" value="FUMARATE_LYASES"/>
    <property type="match status" value="1"/>
</dbReference>
<dbReference type="InterPro" id="IPR000362">
    <property type="entry name" value="Fumarate_lyase_fam"/>
</dbReference>
<feature type="domain" description="Argininosuccinate lyase C-terminal" evidence="9">
    <location>
        <begin position="373"/>
        <end position="442"/>
    </location>
</feature>
<dbReference type="PANTHER" id="PTHR43814:SF1">
    <property type="entry name" value="ARGININOSUCCINATE LYASE"/>
    <property type="match status" value="1"/>
</dbReference>
<dbReference type="PRINTS" id="PR00145">
    <property type="entry name" value="ARGSUCLYASE"/>
</dbReference>
<dbReference type="PANTHER" id="PTHR43814">
    <property type="entry name" value="ARGININOSUCCINATE LYASE"/>
    <property type="match status" value="1"/>
</dbReference>
<dbReference type="GO" id="GO:0004056">
    <property type="term" value="F:argininosuccinate lyase activity"/>
    <property type="evidence" value="ECO:0007669"/>
    <property type="project" value="UniProtKB-UniRule"/>
</dbReference>
<dbReference type="CDD" id="cd01359">
    <property type="entry name" value="Argininosuccinate_lyase"/>
    <property type="match status" value="1"/>
</dbReference>
<feature type="domain" description="Fumarate lyase N-terminal" evidence="8">
    <location>
        <begin position="16"/>
        <end position="310"/>
    </location>
</feature>